<name>A0ABV3XTJ8_9RHOB</name>
<sequence>MAAGSPAERGCMQQSLQGKTALVTAAGQGIGRASAEALAALGATVIATDIDGAAVDRLAAGSERITGQPLDVLDAAAIGALVGSSPPLQILVNCAGWVHDGTIIDCGESDWDRAFDLNAKAMFRMMKAVLPGMLEQGSGSIVNIASIVSSQKGAPRRFAYGASKAAIIGMTKSIAADFVADGIRCNAICPGTVDSPSLKERLAATGDFDKAHAAFTARQPMGRFGTPQEIAEMVCYLAGDLSAFTTGQAFAVDGGWSI</sequence>
<dbReference type="InterPro" id="IPR002347">
    <property type="entry name" value="SDR_fam"/>
</dbReference>
<dbReference type="Proteomes" id="UP001560019">
    <property type="component" value="Unassembled WGS sequence"/>
</dbReference>
<comment type="similarity">
    <text evidence="1">Belongs to the short-chain dehydrogenases/reductases (SDR) family.</text>
</comment>
<evidence type="ECO:0000256" key="1">
    <source>
        <dbReference type="ARBA" id="ARBA00006484"/>
    </source>
</evidence>
<dbReference type="InterPro" id="IPR051122">
    <property type="entry name" value="SDR_DHRS6-like"/>
</dbReference>
<keyword evidence="3" id="KW-0520">NAD</keyword>
<dbReference type="PROSITE" id="PS00061">
    <property type="entry name" value="ADH_SHORT"/>
    <property type="match status" value="1"/>
</dbReference>
<dbReference type="PRINTS" id="PR00080">
    <property type="entry name" value="SDRFAMILY"/>
</dbReference>
<dbReference type="PANTHER" id="PTHR43477:SF4">
    <property type="entry name" value="DEHYDROGENASE_REDUCTASE SDR FAMILY MEMBER 6"/>
    <property type="match status" value="1"/>
</dbReference>
<dbReference type="InterPro" id="IPR020904">
    <property type="entry name" value="Sc_DH/Rdtase_CS"/>
</dbReference>
<dbReference type="SUPFAM" id="SSF51735">
    <property type="entry name" value="NAD(P)-binding Rossmann-fold domains"/>
    <property type="match status" value="1"/>
</dbReference>
<evidence type="ECO:0000313" key="5">
    <source>
        <dbReference type="Proteomes" id="UP001560019"/>
    </source>
</evidence>
<dbReference type="PANTHER" id="PTHR43477">
    <property type="entry name" value="DIHYDROANTICAPSIN 7-DEHYDROGENASE"/>
    <property type="match status" value="1"/>
</dbReference>
<reference evidence="4 5" key="1">
    <citation type="submission" date="2024-06" db="EMBL/GenBank/DDBJ databases">
        <title>Genome of Rhodovulum iodosum, a marine photoferrotroph.</title>
        <authorList>
            <person name="Bianchini G."/>
            <person name="Nikeleit V."/>
            <person name="Kappler A."/>
            <person name="Bryce C."/>
            <person name="Sanchez-Baracaldo P."/>
        </authorList>
    </citation>
    <scope>NUCLEOTIDE SEQUENCE [LARGE SCALE GENOMIC DNA]</scope>
    <source>
        <strain evidence="4 5">UT/N1</strain>
    </source>
</reference>
<proteinExistence type="inferred from homology"/>
<gene>
    <name evidence="4" type="ORF">Ga0609869_002010</name>
</gene>
<dbReference type="EMBL" id="JBEHHI010000002">
    <property type="protein sequence ID" value="MEX5728657.1"/>
    <property type="molecule type" value="Genomic_DNA"/>
</dbReference>
<keyword evidence="2" id="KW-0560">Oxidoreductase</keyword>
<dbReference type="PRINTS" id="PR00081">
    <property type="entry name" value="GDHRDH"/>
</dbReference>
<organism evidence="4 5">
    <name type="scientific">Rhodovulum iodosum</name>
    <dbReference type="NCBI Taxonomy" id="68291"/>
    <lineage>
        <taxon>Bacteria</taxon>
        <taxon>Pseudomonadati</taxon>
        <taxon>Pseudomonadota</taxon>
        <taxon>Alphaproteobacteria</taxon>
        <taxon>Rhodobacterales</taxon>
        <taxon>Paracoccaceae</taxon>
        <taxon>Rhodovulum</taxon>
    </lineage>
</organism>
<keyword evidence="5" id="KW-1185">Reference proteome</keyword>
<evidence type="ECO:0000256" key="3">
    <source>
        <dbReference type="ARBA" id="ARBA00023027"/>
    </source>
</evidence>
<dbReference type="InterPro" id="IPR036291">
    <property type="entry name" value="NAD(P)-bd_dom_sf"/>
</dbReference>
<dbReference type="Gene3D" id="3.40.50.720">
    <property type="entry name" value="NAD(P)-binding Rossmann-like Domain"/>
    <property type="match status" value="1"/>
</dbReference>
<evidence type="ECO:0000256" key="2">
    <source>
        <dbReference type="ARBA" id="ARBA00023002"/>
    </source>
</evidence>
<protein>
    <submittedName>
        <fullName evidence="4">2-keto-3-deoxy-L-fuconate dehydrogenase</fullName>
    </submittedName>
</protein>
<evidence type="ECO:0000313" key="4">
    <source>
        <dbReference type="EMBL" id="MEX5728657.1"/>
    </source>
</evidence>
<dbReference type="Pfam" id="PF13561">
    <property type="entry name" value="adh_short_C2"/>
    <property type="match status" value="1"/>
</dbReference>
<accession>A0ABV3XTJ8</accession>
<comment type="caution">
    <text evidence="4">The sequence shown here is derived from an EMBL/GenBank/DDBJ whole genome shotgun (WGS) entry which is preliminary data.</text>
</comment>